<proteinExistence type="predicted"/>
<evidence type="ECO:0000313" key="4">
    <source>
        <dbReference type="Proteomes" id="UP000310477"/>
    </source>
</evidence>
<feature type="compositionally biased region" description="Basic and acidic residues" evidence="1">
    <location>
        <begin position="346"/>
        <end position="356"/>
    </location>
</feature>
<feature type="region of interest" description="Disordered" evidence="1">
    <location>
        <begin position="300"/>
        <end position="356"/>
    </location>
</feature>
<dbReference type="GO" id="GO:0051301">
    <property type="term" value="P:cell division"/>
    <property type="evidence" value="ECO:0007669"/>
    <property type="project" value="UniProtKB-KW"/>
</dbReference>
<protein>
    <submittedName>
        <fullName evidence="3">Cell division protein FtsQ</fullName>
    </submittedName>
</protein>
<dbReference type="OrthoDB" id="1466667at2"/>
<keyword evidence="3" id="KW-0132">Cell division</keyword>
<sequence>MLKRINWKAIFKGFAWLISLAGMVVLMSFISIKKHEVKCTKVEILIPGADNFIEREEIDAILKANEGELVGRNLEAINIHEIEKTIKANPYIAYVKVFNEMNGVIHIEIKQRQPVLRIINAGGQDYYIDSEGLKMPMSPNFTANVLVATGNILEGFSGRVDTLLTPLAKDLYKTALFSKRDTLWDAQFEQIFVNEKSDIELIPRVGNQRIILGNADSLATKMNNLLVFYKQAMPKVGWNAYKTINLKYYNQIVAERYDSLAVKEAIAAAIVDSTTIKRKATDSVIRDVIKDEIKKAVAEAASEQPTAKKATVTAKPATDKSAIKTSETNAAKTVTDKGKTKPVTTTKEKTDTKKNK</sequence>
<keyword evidence="2" id="KW-0812">Transmembrane</keyword>
<name>A0A4U1BYT2_9SPHI</name>
<evidence type="ECO:0000256" key="2">
    <source>
        <dbReference type="SAM" id="Phobius"/>
    </source>
</evidence>
<keyword evidence="2" id="KW-1133">Transmembrane helix</keyword>
<organism evidence="3 4">
    <name type="scientific">Pedobacter cryotolerans</name>
    <dbReference type="NCBI Taxonomy" id="2571270"/>
    <lineage>
        <taxon>Bacteria</taxon>
        <taxon>Pseudomonadati</taxon>
        <taxon>Bacteroidota</taxon>
        <taxon>Sphingobacteriia</taxon>
        <taxon>Sphingobacteriales</taxon>
        <taxon>Sphingobacteriaceae</taxon>
        <taxon>Pedobacter</taxon>
    </lineage>
</organism>
<dbReference type="EMBL" id="SWBO01000009">
    <property type="protein sequence ID" value="TKB98263.1"/>
    <property type="molecule type" value="Genomic_DNA"/>
</dbReference>
<dbReference type="Proteomes" id="UP000310477">
    <property type="component" value="Unassembled WGS sequence"/>
</dbReference>
<keyword evidence="3" id="KW-0131">Cell cycle</keyword>
<evidence type="ECO:0000256" key="1">
    <source>
        <dbReference type="SAM" id="MobiDB-lite"/>
    </source>
</evidence>
<keyword evidence="4" id="KW-1185">Reference proteome</keyword>
<feature type="compositionally biased region" description="Low complexity" evidence="1">
    <location>
        <begin position="307"/>
        <end position="316"/>
    </location>
</feature>
<gene>
    <name evidence="3" type="ORF">FA045_14890</name>
</gene>
<evidence type="ECO:0000313" key="3">
    <source>
        <dbReference type="EMBL" id="TKB98263.1"/>
    </source>
</evidence>
<reference evidence="3 4" key="1">
    <citation type="submission" date="2019-04" db="EMBL/GenBank/DDBJ databases">
        <title>Pedobacter sp. AR-2-6 sp. nov., isolated from Arctic soil.</title>
        <authorList>
            <person name="Dahal R.H."/>
            <person name="Kim D.-U."/>
        </authorList>
    </citation>
    <scope>NUCLEOTIDE SEQUENCE [LARGE SCALE GENOMIC DNA]</scope>
    <source>
        <strain evidence="3 4">AR-2-6</strain>
    </source>
</reference>
<dbReference type="RefSeq" id="WP_136877868.1">
    <property type="nucleotide sequence ID" value="NZ_SWBO01000009.1"/>
</dbReference>
<comment type="caution">
    <text evidence="3">The sequence shown here is derived from an EMBL/GenBank/DDBJ whole genome shotgun (WGS) entry which is preliminary data.</text>
</comment>
<dbReference type="AlphaFoldDB" id="A0A4U1BYT2"/>
<feature type="transmembrane region" description="Helical" evidence="2">
    <location>
        <begin position="9"/>
        <end position="32"/>
    </location>
</feature>
<keyword evidence="2" id="KW-0472">Membrane</keyword>
<accession>A0A4U1BYT2</accession>